<evidence type="ECO:0000256" key="3">
    <source>
        <dbReference type="SAM" id="Phobius"/>
    </source>
</evidence>
<dbReference type="AlphaFoldDB" id="A0A327YKA5"/>
<gene>
    <name evidence="4" type="ORF">B0I26_103335</name>
</gene>
<evidence type="ECO:0000256" key="1">
    <source>
        <dbReference type="ARBA" id="ARBA00004241"/>
    </source>
</evidence>
<dbReference type="GO" id="GO:0030420">
    <property type="term" value="P:establishment of competence for transformation"/>
    <property type="evidence" value="ECO:0007669"/>
    <property type="project" value="UniProtKB-KW"/>
</dbReference>
<feature type="transmembrane region" description="Helical" evidence="3">
    <location>
        <begin position="20"/>
        <end position="45"/>
    </location>
</feature>
<dbReference type="Pfam" id="PF07963">
    <property type="entry name" value="N_methyl"/>
    <property type="match status" value="1"/>
</dbReference>
<comment type="caution">
    <text evidence="4">The sequence shown here is derived from an EMBL/GenBank/DDBJ whole genome shotgun (WGS) entry which is preliminary data.</text>
</comment>
<proteinExistence type="predicted"/>
<comment type="subcellular location">
    <subcellularLocation>
        <location evidence="1">Cell surface</location>
    </subcellularLocation>
</comment>
<dbReference type="EMBL" id="QLMH01000003">
    <property type="protein sequence ID" value="RAK21373.1"/>
    <property type="molecule type" value="Genomic_DNA"/>
</dbReference>
<dbReference type="Proteomes" id="UP000248555">
    <property type="component" value="Unassembled WGS sequence"/>
</dbReference>
<keyword evidence="3" id="KW-0812">Transmembrane</keyword>
<evidence type="ECO:0000313" key="5">
    <source>
        <dbReference type="Proteomes" id="UP000248555"/>
    </source>
</evidence>
<dbReference type="GO" id="GO:0009986">
    <property type="term" value="C:cell surface"/>
    <property type="evidence" value="ECO:0007669"/>
    <property type="project" value="UniProtKB-SubCell"/>
</dbReference>
<keyword evidence="3" id="KW-1133">Transmembrane helix</keyword>
<dbReference type="PROSITE" id="PS00409">
    <property type="entry name" value="PROKAR_NTER_METHYL"/>
    <property type="match status" value="1"/>
</dbReference>
<evidence type="ECO:0000256" key="2">
    <source>
        <dbReference type="ARBA" id="ARBA00023287"/>
    </source>
</evidence>
<keyword evidence="2" id="KW-0178">Competence</keyword>
<dbReference type="RefSeq" id="WP_111644623.1">
    <property type="nucleotide sequence ID" value="NZ_QLMH01000003.1"/>
</dbReference>
<protein>
    <submittedName>
        <fullName evidence="4">Prepilin-type N-terminal cleavage/methylation domain-containing protein</fullName>
    </submittedName>
</protein>
<evidence type="ECO:0000313" key="4">
    <source>
        <dbReference type="EMBL" id="RAK21373.1"/>
    </source>
</evidence>
<sequence length="193" mass="21892">MKTFAKFLLFDEKGLTLIEVLAALVISAITLSTIYGVFITGLKLYEQIAVEGQLRDDADYVVTMIMNELYSIPFDYIEYCPNAPQGTCIRVEDSKYVGIEKYNDMIDVNKEATKNSSEMKEIKIVETEDGAYKIQIDETIIDTKADFKNSSITFDCSQTEDNGKCKQALINIHLRASHERTKKVLNLESHFGF</sequence>
<dbReference type="NCBIfam" id="TIGR02532">
    <property type="entry name" value="IV_pilin_GFxxxE"/>
    <property type="match status" value="1"/>
</dbReference>
<name>A0A327YKA5_9BACL</name>
<reference evidence="4 5" key="1">
    <citation type="submission" date="2018-06" db="EMBL/GenBank/DDBJ databases">
        <title>Genomic Encyclopedia of Type Strains, Phase III (KMG-III): the genomes of soil and plant-associated and newly described type strains.</title>
        <authorList>
            <person name="Whitman W."/>
        </authorList>
    </citation>
    <scope>NUCLEOTIDE SEQUENCE [LARGE SCALE GENOMIC DNA]</scope>
    <source>
        <strain evidence="4 5">CGMCC 1.8979</strain>
    </source>
</reference>
<keyword evidence="3" id="KW-0472">Membrane</keyword>
<dbReference type="OrthoDB" id="2594125at2"/>
<organism evidence="4 5">
    <name type="scientific">Paranoxybacillus vitaminiphilus</name>
    <dbReference type="NCBI Taxonomy" id="581036"/>
    <lineage>
        <taxon>Bacteria</taxon>
        <taxon>Bacillati</taxon>
        <taxon>Bacillota</taxon>
        <taxon>Bacilli</taxon>
        <taxon>Bacillales</taxon>
        <taxon>Anoxybacillaceae</taxon>
        <taxon>Paranoxybacillus</taxon>
    </lineage>
</organism>
<keyword evidence="5" id="KW-1185">Reference proteome</keyword>
<accession>A0A327YKA5</accession>
<dbReference type="InterPro" id="IPR012902">
    <property type="entry name" value="N_methyl_site"/>
</dbReference>